<dbReference type="Proteomes" id="UP000007881">
    <property type="component" value="Chromosome"/>
</dbReference>
<protein>
    <recommendedName>
        <fullName evidence="3">Pilus assembly protein PilO</fullName>
    </recommendedName>
</protein>
<gene>
    <name evidence="1" type="ordered locus">PSMK_26930</name>
</gene>
<dbReference type="eggNOG" id="COG3167">
    <property type="taxonomic scope" value="Bacteria"/>
</dbReference>
<evidence type="ECO:0000313" key="1">
    <source>
        <dbReference type="EMBL" id="BAM04852.1"/>
    </source>
</evidence>
<dbReference type="PANTHER" id="PTHR39555:SF1">
    <property type="entry name" value="TYPE IV PILUS INNER MEMBRANE COMPONENT PILO"/>
    <property type="match status" value="1"/>
</dbReference>
<dbReference type="Gene3D" id="3.30.70.60">
    <property type="match status" value="1"/>
</dbReference>
<dbReference type="STRING" id="1142394.PSMK_26930"/>
<dbReference type="EMBL" id="AP012338">
    <property type="protein sequence ID" value="BAM04852.1"/>
    <property type="molecule type" value="Genomic_DNA"/>
</dbReference>
<dbReference type="PANTHER" id="PTHR39555">
    <property type="entry name" value="FIMBRIAL ASSEMBLY PROTEIN PILO-LIKE PROTEIN-RELATED"/>
    <property type="match status" value="1"/>
</dbReference>
<dbReference type="HOGENOM" id="CLU_1480714_0_0_0"/>
<dbReference type="GO" id="GO:0043683">
    <property type="term" value="P:type IV pilus assembly"/>
    <property type="evidence" value="ECO:0007669"/>
    <property type="project" value="InterPro"/>
</dbReference>
<name>I0IHW4_PHYMF</name>
<proteinExistence type="predicted"/>
<evidence type="ECO:0000313" key="2">
    <source>
        <dbReference type="Proteomes" id="UP000007881"/>
    </source>
</evidence>
<organism evidence="1 2">
    <name type="scientific">Phycisphaera mikurensis (strain NBRC 102666 / KCTC 22515 / FYK2301M01)</name>
    <dbReference type="NCBI Taxonomy" id="1142394"/>
    <lineage>
        <taxon>Bacteria</taxon>
        <taxon>Pseudomonadati</taxon>
        <taxon>Planctomycetota</taxon>
        <taxon>Phycisphaerae</taxon>
        <taxon>Phycisphaerales</taxon>
        <taxon>Phycisphaeraceae</taxon>
        <taxon>Phycisphaera</taxon>
    </lineage>
</organism>
<accession>I0IHW4</accession>
<dbReference type="GO" id="GO:0043107">
    <property type="term" value="P:type IV pilus-dependent motility"/>
    <property type="evidence" value="ECO:0007669"/>
    <property type="project" value="InterPro"/>
</dbReference>
<keyword evidence="2" id="KW-1185">Reference proteome</keyword>
<dbReference type="InterPro" id="IPR014717">
    <property type="entry name" value="Transl_elong_EF1B/ribsomal_bS6"/>
</dbReference>
<dbReference type="InterPro" id="IPR007445">
    <property type="entry name" value="PilO"/>
</dbReference>
<reference evidence="1 2" key="1">
    <citation type="submission" date="2012-02" db="EMBL/GenBank/DDBJ databases">
        <title>Complete genome sequence of Phycisphaera mikurensis NBRC 102666.</title>
        <authorList>
            <person name="Ankai A."/>
            <person name="Hosoyama A."/>
            <person name="Terui Y."/>
            <person name="Sekine M."/>
            <person name="Fukai R."/>
            <person name="Kato Y."/>
            <person name="Nakamura S."/>
            <person name="Yamada-Narita S."/>
            <person name="Kawakoshi A."/>
            <person name="Fukunaga Y."/>
            <person name="Yamazaki S."/>
            <person name="Fujita N."/>
        </authorList>
    </citation>
    <scope>NUCLEOTIDE SEQUENCE [LARGE SCALE GENOMIC DNA]</scope>
    <source>
        <strain evidence="2">NBRC 102666 / KCTC 22515 / FYK2301M01</strain>
    </source>
</reference>
<evidence type="ECO:0008006" key="3">
    <source>
        <dbReference type="Google" id="ProtNLM"/>
    </source>
</evidence>
<dbReference type="RefSeq" id="WP_014438065.1">
    <property type="nucleotide sequence ID" value="NC_017080.1"/>
</dbReference>
<sequence length="182" mass="20174">MRFSIREALYLVVLLAVAGGTWHFGITPVRANIAAYREDTAIREGTLAELDKAKARYPDFDAEIRRLETAMGTFSEKLPERKETADIIRGITEIATANQLTVTTVKPAAQLAAAGYIELPIRLEIEGDFDGFYNLIRQIENLPRITRMPAMTLERLNRGSDGVVSAKLTLSIFFEGDPDADA</sequence>
<dbReference type="AlphaFoldDB" id="I0IHW4"/>
<dbReference type="KEGG" id="phm:PSMK_26930"/>
<dbReference type="OrthoDB" id="3078559at2"/>
<dbReference type="Pfam" id="PF04350">
    <property type="entry name" value="PilO"/>
    <property type="match status" value="1"/>
</dbReference>